<dbReference type="PROSITE" id="PS50915">
    <property type="entry name" value="CRYSTALLIN_BETA_GAMMA"/>
    <property type="match status" value="10"/>
</dbReference>
<proteinExistence type="inferred from homology"/>
<reference evidence="7" key="1">
    <citation type="submission" date="2011-12" db="EMBL/GenBank/DDBJ databases">
        <title>The Draft Genome of Lepisosteus oculatus.</title>
        <authorList>
            <consortium name="The Broad Institute Genome Assembly &amp; Analysis Group"/>
            <consortium name="Computational R&amp;D Group"/>
            <consortium name="and Sequencing Platform"/>
            <person name="Di Palma F."/>
            <person name="Alfoldi J."/>
            <person name="Johnson J."/>
            <person name="Berlin A."/>
            <person name="Gnerre S."/>
            <person name="Jaffe D."/>
            <person name="MacCallum I."/>
            <person name="Young S."/>
            <person name="Walker B.J."/>
            <person name="Lander E.S."/>
            <person name="Lindblad-Toh K."/>
        </authorList>
    </citation>
    <scope>NUCLEOTIDE SEQUENCE [LARGE SCALE GENOMIC DNA]</scope>
</reference>
<dbReference type="PROSITE" id="PS50231">
    <property type="entry name" value="RICIN_B_LECTIN"/>
    <property type="match status" value="1"/>
</dbReference>
<dbReference type="HOGENOM" id="CLU_002147_1_1_1"/>
<dbReference type="InterPro" id="IPR001064">
    <property type="entry name" value="Beta/gamma_crystallin"/>
</dbReference>
<dbReference type="Ensembl" id="ENSLOCT00000020511.1">
    <property type="protein sequence ID" value="ENSLOCP00000020476.1"/>
    <property type="gene ID" value="ENSLOCG00000016575.1"/>
</dbReference>
<dbReference type="PANTHER" id="PTHR11818:SF2">
    <property type="entry name" value="BETA_GAMMA CRYSTALLIN DOMAIN-CONTAINING PROTEIN 1"/>
    <property type="match status" value="1"/>
</dbReference>
<feature type="region of interest" description="Disordered" evidence="3">
    <location>
        <begin position="49"/>
        <end position="70"/>
    </location>
</feature>
<dbReference type="InterPro" id="IPR011024">
    <property type="entry name" value="G_crystallin-like"/>
</dbReference>
<dbReference type="SUPFAM" id="SSF50370">
    <property type="entry name" value="Ricin B-like lectins"/>
    <property type="match status" value="1"/>
</dbReference>
<dbReference type="InterPro" id="IPR035992">
    <property type="entry name" value="Ricin_B-like_lectins"/>
</dbReference>
<evidence type="ECO:0000259" key="5">
    <source>
        <dbReference type="PROSITE" id="PS50915"/>
    </source>
</evidence>
<dbReference type="GeneTree" id="ENSGT00940000155695"/>
<feature type="domain" description="Beta/gamma crystallin 'Greek key'" evidence="5">
    <location>
        <begin position="740"/>
        <end position="784"/>
    </location>
</feature>
<evidence type="ECO:0000256" key="3">
    <source>
        <dbReference type="SAM" id="MobiDB-lite"/>
    </source>
</evidence>
<feature type="transmembrane region" description="Helical" evidence="4">
    <location>
        <begin position="272"/>
        <end position="295"/>
    </location>
</feature>
<dbReference type="eggNOG" id="ENOG502QUA4">
    <property type="taxonomic scope" value="Eukaryota"/>
</dbReference>
<reference evidence="6" key="3">
    <citation type="submission" date="2025-09" db="UniProtKB">
        <authorList>
            <consortium name="Ensembl"/>
        </authorList>
    </citation>
    <scope>IDENTIFICATION</scope>
</reference>
<feature type="compositionally biased region" description="Basic and acidic residues" evidence="3">
    <location>
        <begin position="96"/>
        <end position="114"/>
    </location>
</feature>
<dbReference type="SUPFAM" id="SSF49695">
    <property type="entry name" value="gamma-Crystallin-like"/>
    <property type="match status" value="3"/>
</dbReference>
<dbReference type="Gene3D" id="2.60.20.10">
    <property type="entry name" value="Crystallins"/>
    <property type="match status" value="6"/>
</dbReference>
<accession>W5NIL7</accession>
<keyword evidence="2" id="KW-0677">Repeat</keyword>
<evidence type="ECO:0000256" key="1">
    <source>
        <dbReference type="ARBA" id="ARBA00009646"/>
    </source>
</evidence>
<dbReference type="SMART" id="SM00458">
    <property type="entry name" value="RICIN"/>
    <property type="match status" value="1"/>
</dbReference>
<feature type="domain" description="Beta/gamma crystallin 'Greek key'" evidence="5">
    <location>
        <begin position="347"/>
        <end position="405"/>
    </location>
</feature>
<dbReference type="Pfam" id="PF00652">
    <property type="entry name" value="Ricin_B_lectin"/>
    <property type="match status" value="1"/>
</dbReference>
<keyword evidence="4" id="KW-0472">Membrane</keyword>
<evidence type="ECO:0000256" key="2">
    <source>
        <dbReference type="ARBA" id="ARBA00022737"/>
    </source>
</evidence>
<feature type="compositionally biased region" description="Basic residues" evidence="3">
    <location>
        <begin position="1"/>
        <end position="12"/>
    </location>
</feature>
<feature type="domain" description="Beta/gamma crystallin 'Greek key'" evidence="5">
    <location>
        <begin position="558"/>
        <end position="600"/>
    </location>
</feature>
<sequence>PFSLPPKKHKGLKSLSPPFAMPPIKEDRFEKTLDPDFFKFGLGKKDGLKDPTPAMSVKLQSSEAKSKFAPKRVTAEQSMLYKSLLPLSKTTGQETKMAESKEKETQEDLGKAKSRLERSSVLASLLNSSSTSKTNLPNTSTGPGSVVSPSTAQAKSLLATQSSTFSPLPITDVGGRAPEFEKPLSAASDSLSLPSDFPTLSFSDVKLPSYLEKYLQPDSAKAELSSEANLQITEIFVILYLTFNCFLTEKRLQVILLHDKGFVSRGYYLKCLAYYCLLHTVVIIFLRISFFFPFLNVSVIRIHKRPGKIVIHELPQFGGEAFEICKDVEDASYMKLSPVISVKVLRGCWILYEKPNFEGRTIALEEGPTELENVWSEPVCEDKVDAETQQDPTSPMVIGSIRLVVNDYSIPQIDLYTEPQGLGTVTMYCDDTLETCTYGLPLCTESVKVHSGVWLVFDQPGFQGALSVLEPGEYPCPESWGFHEPFVRSLRPLKMGGLKVEKPTEPKAIVYEKPSFEGEFVEVDKDVFSFVREDENSEISTCWVKELSSVGSIKILGGLWVGYEKVGFEGRQYVLEEGEYPHWRDWGGCDGKLLSLRPVVADFLSPSMKMYSDKDFGDKGSNIAVLGMIANMEDTGYGIKTQSIEVISGVWVAFESPDFTGEKYVLEKGLYNNFEDWGANNFKISSVLPVFLETLCGSEPKFKAQLFSEPDFQGSCHTLEDSSPTLPQSFTLGSCKILSGSWIAYEGQGFEGHMYVLEEGDYPDLIALGCPNLNSSIQSMQISGFEFSQPYITLYAKADFRGKRIILKEGEVNLQLAGCSPHVFSVNVEGGMWVVYEQSNYRGRQILLLPSVIPDWHRYSKWHKIGSLRPLFQKQVFFRIRNKETGTLMSITGTLDDIKLMRIQALEDTGAFEQIWFYQDGLLRCKMLEDCCLETVGSIIMAGCRLTLSPEPGKETHFWSITPDGLIRCNAKPELVLEVKGGQQFDKNQVIINTFDDKKLNQKWSVEIL</sequence>
<evidence type="ECO:0000313" key="6">
    <source>
        <dbReference type="Ensembl" id="ENSLOCP00000020476.1"/>
    </source>
</evidence>
<feature type="region of interest" description="Disordered" evidence="3">
    <location>
        <begin position="127"/>
        <end position="149"/>
    </location>
</feature>
<dbReference type="Bgee" id="ENSLOCG00000016575">
    <property type="expression patterns" value="Expressed in zone of skin and 13 other cell types or tissues"/>
</dbReference>
<dbReference type="InterPro" id="IPR050252">
    <property type="entry name" value="Beta/Gamma-Crystallin"/>
</dbReference>
<name>W5NIL7_LEPOC</name>
<dbReference type="Pfam" id="PF00030">
    <property type="entry name" value="Crystall"/>
    <property type="match status" value="6"/>
</dbReference>
<feature type="domain" description="Beta/gamma crystallin 'Greek key'" evidence="5">
    <location>
        <begin position="452"/>
        <end position="494"/>
    </location>
</feature>
<evidence type="ECO:0000313" key="7">
    <source>
        <dbReference type="Proteomes" id="UP000018468"/>
    </source>
</evidence>
<reference evidence="6" key="2">
    <citation type="submission" date="2025-08" db="UniProtKB">
        <authorList>
            <consortium name="Ensembl"/>
        </authorList>
    </citation>
    <scope>IDENTIFICATION</scope>
</reference>
<feature type="compositionally biased region" description="Low complexity" evidence="3">
    <location>
        <begin position="127"/>
        <end position="141"/>
    </location>
</feature>
<keyword evidence="4" id="KW-1133">Transmembrane helix</keyword>
<feature type="domain" description="Beta/gamma crystallin 'Greek key'" evidence="5">
    <location>
        <begin position="649"/>
        <end position="691"/>
    </location>
</feature>
<feature type="domain" description="Beta/gamma crystallin 'Greek key'" evidence="5">
    <location>
        <begin position="831"/>
        <end position="872"/>
    </location>
</feature>
<feature type="domain" description="Beta/gamma crystallin 'Greek key'" evidence="5">
    <location>
        <begin position="506"/>
        <end position="557"/>
    </location>
</feature>
<dbReference type="Gene3D" id="2.80.10.50">
    <property type="match status" value="1"/>
</dbReference>
<dbReference type="PRINTS" id="PR01367">
    <property type="entry name" value="BGCRYSTALLIN"/>
</dbReference>
<dbReference type="EMBL" id="AHAT01009251">
    <property type="status" value="NOT_ANNOTATED_CDS"/>
    <property type="molecule type" value="Genomic_DNA"/>
</dbReference>
<protein>
    <submittedName>
        <fullName evidence="6">Crystallin beta-gamma domain containing 1</fullName>
    </submittedName>
</protein>
<dbReference type="InParanoid" id="W5NIL7"/>
<dbReference type="SMART" id="SM00247">
    <property type="entry name" value="XTALbg"/>
    <property type="match status" value="6"/>
</dbReference>
<dbReference type="Proteomes" id="UP000018468">
    <property type="component" value="Linkage group LG1"/>
</dbReference>
<organism evidence="6 7">
    <name type="scientific">Lepisosteus oculatus</name>
    <name type="common">Spotted gar</name>
    <dbReference type="NCBI Taxonomy" id="7918"/>
    <lineage>
        <taxon>Eukaryota</taxon>
        <taxon>Metazoa</taxon>
        <taxon>Chordata</taxon>
        <taxon>Craniata</taxon>
        <taxon>Vertebrata</taxon>
        <taxon>Euteleostomi</taxon>
        <taxon>Actinopterygii</taxon>
        <taxon>Neopterygii</taxon>
        <taxon>Holostei</taxon>
        <taxon>Semionotiformes</taxon>
        <taxon>Lepisosteidae</taxon>
        <taxon>Lepisosteus</taxon>
    </lineage>
</organism>
<comment type="similarity">
    <text evidence="1">Belongs to the beta/gamma-crystallin family.</text>
</comment>
<dbReference type="OMA" id="PHLKMFR"/>
<keyword evidence="4" id="KW-0812">Transmembrane</keyword>
<keyword evidence="7" id="KW-1185">Reference proteome</keyword>
<dbReference type="InterPro" id="IPR000772">
    <property type="entry name" value="Ricin_B_lectin"/>
</dbReference>
<feature type="domain" description="Beta/gamma crystallin 'Greek key'" evidence="5">
    <location>
        <begin position="790"/>
        <end position="830"/>
    </location>
</feature>
<evidence type="ECO:0000256" key="4">
    <source>
        <dbReference type="SAM" id="Phobius"/>
    </source>
</evidence>
<feature type="region of interest" description="Disordered" evidence="3">
    <location>
        <begin position="86"/>
        <end position="114"/>
    </location>
</feature>
<dbReference type="PANTHER" id="PTHR11818">
    <property type="entry name" value="BETA/GAMMA CRYSTALLIN"/>
    <property type="match status" value="1"/>
</dbReference>
<dbReference type="STRING" id="7918.ENSLOCP00000020476"/>
<feature type="region of interest" description="Disordered" evidence="3">
    <location>
        <begin position="1"/>
        <end position="22"/>
    </location>
</feature>
<feature type="domain" description="Beta/gamma crystallin 'Greek key'" evidence="5">
    <location>
        <begin position="702"/>
        <end position="739"/>
    </location>
</feature>
<dbReference type="AlphaFoldDB" id="W5NIL7"/>
<feature type="domain" description="Beta/gamma crystallin 'Greek key'" evidence="5">
    <location>
        <begin position="307"/>
        <end position="346"/>
    </location>
</feature>